<evidence type="ECO:0000313" key="2">
    <source>
        <dbReference type="Proteomes" id="UP000494218"/>
    </source>
</evidence>
<dbReference type="Pfam" id="PF10127">
    <property type="entry name" value="RlaP"/>
    <property type="match status" value="1"/>
</dbReference>
<sequence>MKTDQAITTVRNAHPVDTAVRARVMAELAEVERRHDVSVLFACESGSRGRESRHRSFSQVRLHEGAIRIAPFLHGKHAPSVDLRDDGR</sequence>
<protein>
    <submittedName>
        <fullName evidence="1">Nucleotidyltransferase</fullName>
    </submittedName>
</protein>
<dbReference type="EMBL" id="CABVPW010000037">
    <property type="protein sequence ID" value="VWC26621.1"/>
    <property type="molecule type" value="Genomic_DNA"/>
</dbReference>
<proteinExistence type="predicted"/>
<dbReference type="Proteomes" id="UP000494218">
    <property type="component" value="Unassembled WGS sequence"/>
</dbReference>
<dbReference type="InterPro" id="IPR018775">
    <property type="entry name" value="RlaP"/>
</dbReference>
<organism evidence="1 2">
    <name type="scientific">Burkholderia lata (strain ATCC 17760 / DSM 23089 / LMG 22485 / NCIMB 9086 / R18194 / 383)</name>
    <dbReference type="NCBI Taxonomy" id="482957"/>
    <lineage>
        <taxon>Bacteria</taxon>
        <taxon>Pseudomonadati</taxon>
        <taxon>Pseudomonadota</taxon>
        <taxon>Betaproteobacteria</taxon>
        <taxon>Burkholderiales</taxon>
        <taxon>Burkholderiaceae</taxon>
        <taxon>Burkholderia</taxon>
        <taxon>Burkholderia cepacia complex</taxon>
    </lineage>
</organism>
<dbReference type="GO" id="GO:0016740">
    <property type="term" value="F:transferase activity"/>
    <property type="evidence" value="ECO:0007669"/>
    <property type="project" value="UniProtKB-KW"/>
</dbReference>
<name>A0A6P2R1W2_BURL3</name>
<evidence type="ECO:0000313" key="1">
    <source>
        <dbReference type="EMBL" id="VWC26621.1"/>
    </source>
</evidence>
<gene>
    <name evidence="1" type="ORF">BLA23254_06101</name>
</gene>
<accession>A0A6P2R1W2</accession>
<keyword evidence="1" id="KW-0808">Transferase</keyword>
<reference evidence="1 2" key="1">
    <citation type="submission" date="2019-09" db="EMBL/GenBank/DDBJ databases">
        <authorList>
            <person name="Depoorter E."/>
        </authorList>
    </citation>
    <scope>NUCLEOTIDE SEQUENCE [LARGE SCALE GENOMIC DNA]</scope>
    <source>
        <strain evidence="1">LMG 23254</strain>
    </source>
</reference>
<dbReference type="AlphaFoldDB" id="A0A6P2R1W2"/>